<gene>
    <name evidence="3" type="ORF">N4R40_05415</name>
</gene>
<proteinExistence type="predicted"/>
<name>A0ABT2PDB5_9MICO</name>
<feature type="chain" id="PRO_5047097296" description="DUF3558 domain-containing protein" evidence="2">
    <location>
        <begin position="25"/>
        <end position="200"/>
    </location>
</feature>
<organism evidence="3 4">
    <name type="scientific">Microbacterium memoriense</name>
    <dbReference type="NCBI Taxonomy" id="2978350"/>
    <lineage>
        <taxon>Bacteria</taxon>
        <taxon>Bacillati</taxon>
        <taxon>Actinomycetota</taxon>
        <taxon>Actinomycetes</taxon>
        <taxon>Micrococcales</taxon>
        <taxon>Microbacteriaceae</taxon>
        <taxon>Microbacterium</taxon>
    </lineage>
</organism>
<dbReference type="EMBL" id="JAODOR010000005">
    <property type="protein sequence ID" value="MCT9001799.1"/>
    <property type="molecule type" value="Genomic_DNA"/>
</dbReference>
<protein>
    <recommendedName>
        <fullName evidence="5">DUF3558 domain-containing protein</fullName>
    </recommendedName>
</protein>
<dbReference type="Proteomes" id="UP001300496">
    <property type="component" value="Unassembled WGS sequence"/>
</dbReference>
<evidence type="ECO:0000256" key="1">
    <source>
        <dbReference type="SAM" id="MobiDB-lite"/>
    </source>
</evidence>
<evidence type="ECO:0000256" key="2">
    <source>
        <dbReference type="SAM" id="SignalP"/>
    </source>
</evidence>
<comment type="caution">
    <text evidence="3">The sequence shown here is derived from an EMBL/GenBank/DDBJ whole genome shotgun (WGS) entry which is preliminary data.</text>
</comment>
<keyword evidence="2" id="KW-0732">Signal</keyword>
<reference evidence="3 4" key="1">
    <citation type="journal article" date="2024" name="Int. J. Syst. Evol. Microbiol.">
        <title>Microbacterium memoriense sp. nov., a member of the Actinomycetota from marine beach sediment of the north coast of Portugal.</title>
        <authorList>
            <person name="Santos J.D.N.D."/>
            <person name="Klimek D."/>
            <person name="Calusinska M."/>
            <person name="Lobo-da-Cunha A."/>
            <person name="Catita J."/>
            <person name="Goncalves H."/>
            <person name="Gonzalez I."/>
            <person name="Lage O.M."/>
        </authorList>
    </citation>
    <scope>NUCLEOTIDE SEQUENCE [LARGE SCALE GENOMIC DNA]</scope>
    <source>
        <strain evidence="3 4">PMIC_1C1B</strain>
    </source>
</reference>
<evidence type="ECO:0000313" key="3">
    <source>
        <dbReference type="EMBL" id="MCT9001799.1"/>
    </source>
</evidence>
<feature type="region of interest" description="Disordered" evidence="1">
    <location>
        <begin position="27"/>
        <end position="61"/>
    </location>
</feature>
<sequence>MYTPRGLTTPAALGLAALLLTGCAGTPAPETSTSGTAEAVATSPAATPLPTISPFPIGPSESTTALPTDCEAILSGTVLTQLDGVPLNAPGMGGGIRPDSSRVCVWGEPDALATRLVTVIGYSPEREALDALYALGNDGFTCYEPTGGVRCEKTWTSDTLGIEEGRTLFYRDGVIVDTQFTNLAPAGYTNAIIRSLWPTG</sequence>
<evidence type="ECO:0000313" key="4">
    <source>
        <dbReference type="Proteomes" id="UP001300496"/>
    </source>
</evidence>
<feature type="signal peptide" evidence="2">
    <location>
        <begin position="1"/>
        <end position="24"/>
    </location>
</feature>
<accession>A0ABT2PDB5</accession>
<evidence type="ECO:0008006" key="5">
    <source>
        <dbReference type="Google" id="ProtNLM"/>
    </source>
</evidence>
<dbReference type="PROSITE" id="PS51257">
    <property type="entry name" value="PROKAR_LIPOPROTEIN"/>
    <property type="match status" value="1"/>
</dbReference>
<dbReference type="RefSeq" id="WP_261606351.1">
    <property type="nucleotide sequence ID" value="NZ_JAODOR010000005.1"/>
</dbReference>
<keyword evidence="4" id="KW-1185">Reference proteome</keyword>